<feature type="domain" description="Cupin type-2" evidence="1">
    <location>
        <begin position="62"/>
        <end position="107"/>
    </location>
</feature>
<evidence type="ECO:0000313" key="3">
    <source>
        <dbReference type="Proteomes" id="UP000551848"/>
    </source>
</evidence>
<evidence type="ECO:0000313" key="2">
    <source>
        <dbReference type="EMBL" id="MBA4692729.1"/>
    </source>
</evidence>
<protein>
    <submittedName>
        <fullName evidence="2">Cupin domain-containing protein</fullName>
    </submittedName>
</protein>
<dbReference type="Gene3D" id="2.60.120.10">
    <property type="entry name" value="Jelly Rolls"/>
    <property type="match status" value="1"/>
</dbReference>
<comment type="caution">
    <text evidence="2">The sequence shown here is derived from an EMBL/GenBank/DDBJ whole genome shotgun (WGS) entry which is preliminary data.</text>
</comment>
<dbReference type="InterPro" id="IPR011051">
    <property type="entry name" value="RmlC_Cupin_sf"/>
</dbReference>
<name>A0A838Y6Y2_9GAMM</name>
<dbReference type="AlphaFoldDB" id="A0A838Y6Y2"/>
<dbReference type="SUPFAM" id="SSF51182">
    <property type="entry name" value="RmlC-like cupins"/>
    <property type="match status" value="1"/>
</dbReference>
<evidence type="ECO:0000259" key="1">
    <source>
        <dbReference type="Pfam" id="PF07883"/>
    </source>
</evidence>
<dbReference type="Proteomes" id="UP000551848">
    <property type="component" value="Unassembled WGS sequence"/>
</dbReference>
<proteinExistence type="predicted"/>
<dbReference type="InterPro" id="IPR014710">
    <property type="entry name" value="RmlC-like_jellyroll"/>
</dbReference>
<organism evidence="2 3">
    <name type="scientific">SAR86 cluster bacterium</name>
    <dbReference type="NCBI Taxonomy" id="2030880"/>
    <lineage>
        <taxon>Bacteria</taxon>
        <taxon>Pseudomonadati</taxon>
        <taxon>Pseudomonadota</taxon>
        <taxon>Gammaproteobacteria</taxon>
        <taxon>SAR86 cluster</taxon>
    </lineage>
</organism>
<dbReference type="EMBL" id="JACETL010000034">
    <property type="protein sequence ID" value="MBA4692729.1"/>
    <property type="molecule type" value="Genomic_DNA"/>
</dbReference>
<reference evidence="2 3" key="1">
    <citation type="submission" date="2020-06" db="EMBL/GenBank/DDBJ databases">
        <title>Dysbiosis in marine aquaculture revealed through microbiome analysis: reverse ecology for environmental sustainability.</title>
        <authorList>
            <person name="Haro-Moreno J.M."/>
            <person name="Coutinho F.H."/>
            <person name="Zaragoza-Solas A."/>
            <person name="Picazo A."/>
            <person name="Almagro-Moreno S."/>
            <person name="Lopez-Perez M."/>
        </authorList>
    </citation>
    <scope>NUCLEOTIDE SEQUENCE [LARGE SCALE GENOMIC DNA]</scope>
    <source>
        <strain evidence="2">MCMED-G41</strain>
    </source>
</reference>
<dbReference type="InterPro" id="IPR013096">
    <property type="entry name" value="Cupin_2"/>
</dbReference>
<accession>A0A838Y6Y2</accession>
<gene>
    <name evidence="2" type="ORF">H2072_03165</name>
</gene>
<dbReference type="Pfam" id="PF07883">
    <property type="entry name" value="Cupin_2"/>
    <property type="match status" value="1"/>
</dbReference>
<sequence>MEDLEVILKRFDQPDEITNFAKGKFEKITINNMVLGRATYQPGWKWSEDVGPGIGKPFCDVEHFGMVVSGSATASFPDGETTVMKAGDIFYVPSRPHDSWVVGDEPYVSIHFLGANSYAN</sequence>